<dbReference type="PROSITE" id="PS50002">
    <property type="entry name" value="SH3"/>
    <property type="match status" value="1"/>
</dbReference>
<dbReference type="InterPro" id="IPR001452">
    <property type="entry name" value="SH3_domain"/>
</dbReference>
<dbReference type="InterPro" id="IPR036028">
    <property type="entry name" value="SH3-like_dom_sf"/>
</dbReference>
<feature type="domain" description="SAM" evidence="7">
    <location>
        <begin position="403"/>
        <end position="468"/>
    </location>
</feature>
<organism evidence="8 9">
    <name type="scientific">Rickenella mellea</name>
    <dbReference type="NCBI Taxonomy" id="50990"/>
    <lineage>
        <taxon>Eukaryota</taxon>
        <taxon>Fungi</taxon>
        <taxon>Dikarya</taxon>
        <taxon>Basidiomycota</taxon>
        <taxon>Agaricomycotina</taxon>
        <taxon>Agaricomycetes</taxon>
        <taxon>Hymenochaetales</taxon>
        <taxon>Rickenellaceae</taxon>
        <taxon>Rickenella</taxon>
    </lineage>
</organism>
<evidence type="ECO:0000259" key="5">
    <source>
        <dbReference type="PROSITE" id="PS50002"/>
    </source>
</evidence>
<dbReference type="GO" id="GO:0005829">
    <property type="term" value="C:cytosol"/>
    <property type="evidence" value="ECO:0007669"/>
    <property type="project" value="GOC"/>
</dbReference>
<feature type="region of interest" description="Disordered" evidence="4">
    <location>
        <begin position="642"/>
        <end position="762"/>
    </location>
</feature>
<evidence type="ECO:0000256" key="2">
    <source>
        <dbReference type="ARBA" id="ARBA00022553"/>
    </source>
</evidence>
<feature type="region of interest" description="Disordered" evidence="4">
    <location>
        <begin position="586"/>
        <end position="620"/>
    </location>
</feature>
<dbReference type="PRINTS" id="PR00452">
    <property type="entry name" value="SH3DOMAIN"/>
</dbReference>
<feature type="compositionally biased region" description="Low complexity" evidence="4">
    <location>
        <begin position="317"/>
        <end position="331"/>
    </location>
</feature>
<feature type="compositionally biased region" description="Polar residues" evidence="4">
    <location>
        <begin position="384"/>
        <end position="401"/>
    </location>
</feature>
<feature type="region of interest" description="Disordered" evidence="4">
    <location>
        <begin position="967"/>
        <end position="1002"/>
    </location>
</feature>
<feature type="compositionally biased region" description="Acidic residues" evidence="4">
    <location>
        <begin position="217"/>
        <end position="226"/>
    </location>
</feature>
<protein>
    <recommendedName>
        <fullName evidence="10">PH-domain-containing protein</fullName>
    </recommendedName>
</protein>
<dbReference type="CDD" id="cd00174">
    <property type="entry name" value="SH3"/>
    <property type="match status" value="1"/>
</dbReference>
<dbReference type="Proteomes" id="UP000294933">
    <property type="component" value="Unassembled WGS sequence"/>
</dbReference>
<feature type="compositionally biased region" description="Basic and acidic residues" evidence="4">
    <location>
        <begin position="151"/>
        <end position="171"/>
    </location>
</feature>
<keyword evidence="2" id="KW-0597">Phosphoprotein</keyword>
<evidence type="ECO:0000259" key="6">
    <source>
        <dbReference type="PROSITE" id="PS50003"/>
    </source>
</evidence>
<feature type="compositionally biased region" description="Basic and acidic residues" evidence="4">
    <location>
        <begin position="227"/>
        <end position="242"/>
    </location>
</feature>
<dbReference type="AlphaFoldDB" id="A0A4R5XFX6"/>
<feature type="compositionally biased region" description="Basic and acidic residues" evidence="4">
    <location>
        <begin position="787"/>
        <end position="814"/>
    </location>
</feature>
<dbReference type="SUPFAM" id="SSF50729">
    <property type="entry name" value="PH domain-like"/>
    <property type="match status" value="1"/>
</dbReference>
<evidence type="ECO:0000313" key="9">
    <source>
        <dbReference type="Proteomes" id="UP000294933"/>
    </source>
</evidence>
<feature type="compositionally biased region" description="Basic and acidic residues" evidence="4">
    <location>
        <begin position="720"/>
        <end position="731"/>
    </location>
</feature>
<dbReference type="GO" id="GO:0007032">
    <property type="term" value="P:endosome organization"/>
    <property type="evidence" value="ECO:0007669"/>
    <property type="project" value="TreeGrafter"/>
</dbReference>
<feature type="compositionally biased region" description="Basic and acidic residues" evidence="4">
    <location>
        <begin position="193"/>
        <end position="209"/>
    </location>
</feature>
<dbReference type="GO" id="GO:0001881">
    <property type="term" value="P:receptor recycling"/>
    <property type="evidence" value="ECO:0007669"/>
    <property type="project" value="TreeGrafter"/>
</dbReference>
<feature type="domain" description="SH3" evidence="5">
    <location>
        <begin position="1"/>
        <end position="63"/>
    </location>
</feature>
<proteinExistence type="predicted"/>
<evidence type="ECO:0008006" key="10">
    <source>
        <dbReference type="Google" id="ProtNLM"/>
    </source>
</evidence>
<dbReference type="GO" id="GO:0042147">
    <property type="term" value="P:retrograde transport, endosome to Golgi"/>
    <property type="evidence" value="ECO:0007669"/>
    <property type="project" value="TreeGrafter"/>
</dbReference>
<feature type="compositionally biased region" description="Low complexity" evidence="4">
    <location>
        <begin position="586"/>
        <end position="596"/>
    </location>
</feature>
<dbReference type="STRING" id="50990.A0A4R5XFX6"/>
<sequence>MPEYVYALHDFLPEHEDEISFRAGERIEIVEKDDMYGDGWWQGRNLAGKVGLFPQSYATSTPNLVVPHMIPGHDAPQPTLPPSGDIGLQALSEEPDSDSALSNQEKDVVESGGRGADGVMKATLTDVQEAIEQLGRNDRDGARSFSFASTRDGDTTDHELTDRETDTEAEKVPPGLGVVGGEGETWHKGARHNLAEKARAAAEIEKHAEPSPPLEFELSDESEGEDDPVHDPVFPRRDHEHISEEEDEEEDRPNGLRPSLNTSNGTPRPVSFDSHVQPSEEFIVPESDVPQTVTARRTTFPEEETKFQPPAELVYNPTAPFSMPTPTTPMSLGAVAKMEQSTPSAFPKPEPLSPVVLPNPHSTASSQTSALPSPPPSTPGAQRQAPSSEQDTLRTPTTHPSEWSIEEVVEWAKSKNFDSAICAKFVEHEITGDVLLDLDVNLLKTELEIPAFGKRMRIANAIAELRRPPSFMSERERDRDRDIPPQVIQHSRGVSQSQSVPSSAHPSLNAPHAYSTYNPTPFSAGPPFMNNGNGNGIMGNGFANAQNANDMYYRRDSDPGSSMNASVPDVDQKGMMGLPKGLGMTPTTSTATATPTLNDSVKPTKNRPAHLTLSPSDGAIGSTAAASIDDIIQSAGLRSAAEDRGALSEGEGNPLEARSSRRRMFGRGQSTSSHPEAKLDSASIRSGNSPTIVSSVPATPSSLTKGSPDLGSTRRPRNKRSADTANGERHSIFGGSLIGSLSKSRKPAPRYSSFNSEEVHAEKSHLSLSRLYMGSQSKKGRPQSDPSSRKSDATIRRSNEKESDKESKERDPAVLRKRTTSQGELRPSEGALSLQPGQSVLDQIGEPDHCGYLRKRGERYNTWNTRYFVLKGIHLYYLKSDSPLETKIKGWIDIRGYKVIVDENVNPGRYGFRLIHDWNKTHFFSSDEQSLVREWMKALMKATIGRDYTKPVISSCNIPTIPLAVAQTMNPAPRPPSPTARDATQKALRRENPNQLSSRDARVLMGLPSADTNGVDQKGKGADTFFTLDTAAGMPPSESPMSMTGPTPPRPSREPRRSTSIPFEASMPVDVELFKWANDYLPSKLQVKDPNGPMYSGLALFRLAEGIKGMPSDPPISDSVFPSGPNDDRVEGLIILFDFLLDNDVKMGSVSINDIKYGKRDKVVQVLKALKFWDEKRKAIARSIGRTGAYAGQFMALDHIDP</sequence>
<dbReference type="PROSITE" id="PS50105">
    <property type="entry name" value="SAM_DOMAIN"/>
    <property type="match status" value="1"/>
</dbReference>
<dbReference type="GO" id="GO:0005769">
    <property type="term" value="C:early endosome"/>
    <property type="evidence" value="ECO:0007669"/>
    <property type="project" value="TreeGrafter"/>
</dbReference>
<feature type="region of interest" description="Disordered" evidence="4">
    <location>
        <begin position="74"/>
        <end position="117"/>
    </location>
</feature>
<dbReference type="InterPro" id="IPR013761">
    <property type="entry name" value="SAM/pointed_sf"/>
</dbReference>
<dbReference type="EMBL" id="ML170156">
    <property type="protein sequence ID" value="TDL30064.1"/>
    <property type="molecule type" value="Genomic_DNA"/>
</dbReference>
<dbReference type="Gene3D" id="2.30.30.40">
    <property type="entry name" value="SH3 Domains"/>
    <property type="match status" value="1"/>
</dbReference>
<dbReference type="SMART" id="SM00233">
    <property type="entry name" value="PH"/>
    <property type="match status" value="1"/>
</dbReference>
<keyword evidence="9" id="KW-1185">Reference proteome</keyword>
<dbReference type="CDD" id="cd13316">
    <property type="entry name" value="PH_Boi"/>
    <property type="match status" value="1"/>
</dbReference>
<dbReference type="InterPro" id="IPR001660">
    <property type="entry name" value="SAM"/>
</dbReference>
<dbReference type="Gene3D" id="1.10.150.50">
    <property type="entry name" value="Transcription Factor, Ets-1"/>
    <property type="match status" value="1"/>
</dbReference>
<dbReference type="InterPro" id="IPR045188">
    <property type="entry name" value="Boi1/Boi2-like"/>
</dbReference>
<dbReference type="SUPFAM" id="SSF47769">
    <property type="entry name" value="SAM/Pointed domain"/>
    <property type="match status" value="1"/>
</dbReference>
<dbReference type="Pfam" id="PF07647">
    <property type="entry name" value="SAM_2"/>
    <property type="match status" value="1"/>
</dbReference>
<dbReference type="Pfam" id="PF00169">
    <property type="entry name" value="PH"/>
    <property type="match status" value="1"/>
</dbReference>
<evidence type="ECO:0000256" key="1">
    <source>
        <dbReference type="ARBA" id="ARBA00022443"/>
    </source>
</evidence>
<keyword evidence="1 3" id="KW-0728">SH3 domain</keyword>
<dbReference type="OrthoDB" id="73680at2759"/>
<feature type="compositionally biased region" description="Polar residues" evidence="4">
    <location>
        <begin position="683"/>
        <end position="705"/>
    </location>
</feature>
<dbReference type="SUPFAM" id="SSF50044">
    <property type="entry name" value="SH3-domain"/>
    <property type="match status" value="1"/>
</dbReference>
<feature type="compositionally biased region" description="Low complexity" evidence="4">
    <location>
        <begin position="732"/>
        <end position="742"/>
    </location>
</feature>
<accession>A0A4R5XFX6</accession>
<feature type="region of interest" description="Disordered" evidence="4">
    <location>
        <begin position="1031"/>
        <end position="1059"/>
    </location>
</feature>
<dbReference type="SMART" id="SM00326">
    <property type="entry name" value="SH3"/>
    <property type="match status" value="1"/>
</dbReference>
<dbReference type="PROSITE" id="PS50003">
    <property type="entry name" value="PH_DOMAIN"/>
    <property type="match status" value="1"/>
</dbReference>
<evidence type="ECO:0000256" key="4">
    <source>
        <dbReference type="SAM" id="MobiDB-lite"/>
    </source>
</evidence>
<evidence type="ECO:0000313" key="8">
    <source>
        <dbReference type="EMBL" id="TDL30064.1"/>
    </source>
</evidence>
<dbReference type="InterPro" id="IPR011993">
    <property type="entry name" value="PH-like_dom_sf"/>
</dbReference>
<dbReference type="GO" id="GO:0005802">
    <property type="term" value="C:trans-Golgi network"/>
    <property type="evidence" value="ECO:0007669"/>
    <property type="project" value="TreeGrafter"/>
</dbReference>
<dbReference type="Pfam" id="PF00018">
    <property type="entry name" value="SH3_1"/>
    <property type="match status" value="1"/>
</dbReference>
<evidence type="ECO:0000259" key="7">
    <source>
        <dbReference type="PROSITE" id="PS50105"/>
    </source>
</evidence>
<name>A0A4R5XFX6_9AGAM</name>
<evidence type="ECO:0000256" key="3">
    <source>
        <dbReference type="PROSITE-ProRule" id="PRU00192"/>
    </source>
</evidence>
<gene>
    <name evidence="8" type="ORF">BD410DRAFT_759246</name>
</gene>
<reference evidence="8 9" key="1">
    <citation type="submission" date="2018-06" db="EMBL/GenBank/DDBJ databases">
        <title>A transcriptomic atlas of mushroom development highlights an independent origin of complex multicellularity.</title>
        <authorList>
            <consortium name="DOE Joint Genome Institute"/>
            <person name="Krizsan K."/>
            <person name="Almasi E."/>
            <person name="Merenyi Z."/>
            <person name="Sahu N."/>
            <person name="Viragh M."/>
            <person name="Koszo T."/>
            <person name="Mondo S."/>
            <person name="Kiss B."/>
            <person name="Balint B."/>
            <person name="Kues U."/>
            <person name="Barry K."/>
            <person name="Hegedus J.C."/>
            <person name="Henrissat B."/>
            <person name="Johnson J."/>
            <person name="Lipzen A."/>
            <person name="Ohm R."/>
            <person name="Nagy I."/>
            <person name="Pangilinan J."/>
            <person name="Yan J."/>
            <person name="Xiong Y."/>
            <person name="Grigoriev I.V."/>
            <person name="Hibbett D.S."/>
            <person name="Nagy L.G."/>
        </authorList>
    </citation>
    <scope>NUCLEOTIDE SEQUENCE [LARGE SCALE GENOMIC DNA]</scope>
    <source>
        <strain evidence="8 9">SZMC22713</strain>
    </source>
</reference>
<dbReference type="GO" id="GO:0055037">
    <property type="term" value="C:recycling endosome"/>
    <property type="evidence" value="ECO:0007669"/>
    <property type="project" value="TreeGrafter"/>
</dbReference>
<dbReference type="SMART" id="SM00454">
    <property type="entry name" value="SAM"/>
    <property type="match status" value="1"/>
</dbReference>
<dbReference type="PANTHER" id="PTHR22902:SF27">
    <property type="entry name" value="PLECKSTRIN HOMOLOGY DOMAIN-CONTAINING FAMILY A MEMBER 3"/>
    <property type="match status" value="1"/>
</dbReference>
<feature type="region of interest" description="Disordered" evidence="4">
    <location>
        <begin position="133"/>
        <end position="401"/>
    </location>
</feature>
<feature type="region of interest" description="Disordered" evidence="4">
    <location>
        <begin position="774"/>
        <end position="838"/>
    </location>
</feature>
<dbReference type="Gene3D" id="2.30.29.30">
    <property type="entry name" value="Pleckstrin-homology domain (PH domain)/Phosphotyrosine-binding domain (PTB)"/>
    <property type="match status" value="1"/>
</dbReference>
<feature type="compositionally biased region" description="Low complexity" evidence="4">
    <location>
        <begin position="362"/>
        <end position="371"/>
    </location>
</feature>
<dbReference type="PANTHER" id="PTHR22902">
    <property type="entry name" value="SESQUIPEDALIAN"/>
    <property type="match status" value="1"/>
</dbReference>
<dbReference type="InterPro" id="IPR001849">
    <property type="entry name" value="PH_domain"/>
</dbReference>
<dbReference type="VEuPathDB" id="FungiDB:BD410DRAFT_759246"/>
<feature type="domain" description="PH" evidence="6">
    <location>
        <begin position="846"/>
        <end position="944"/>
    </location>
</feature>